<feature type="binding site" evidence="1">
    <location>
        <begin position="221"/>
        <end position="227"/>
    </location>
    <ligand>
        <name>ATP</name>
        <dbReference type="ChEBI" id="CHEBI:30616"/>
    </ligand>
</feature>
<dbReference type="PANTHER" id="PTHR13504">
    <property type="entry name" value="FIDO DOMAIN-CONTAINING PROTEIN DDB_G0283145"/>
    <property type="match status" value="1"/>
</dbReference>
<keyword evidence="1" id="KW-0067">ATP-binding</keyword>
<feature type="binding site" evidence="1">
    <location>
        <position position="258"/>
    </location>
    <ligand>
        <name>ATP</name>
        <dbReference type="ChEBI" id="CHEBI:30616"/>
    </ligand>
</feature>
<dbReference type="EC" id="2.7.7.-" evidence="5"/>
<dbReference type="GO" id="GO:0016779">
    <property type="term" value="F:nucleotidyltransferase activity"/>
    <property type="evidence" value="ECO:0007669"/>
    <property type="project" value="UniProtKB-KW"/>
</dbReference>
<dbReference type="Gene3D" id="1.10.3290.10">
    <property type="entry name" value="Fido-like domain"/>
    <property type="match status" value="1"/>
</dbReference>
<keyword evidence="1" id="KW-0547">Nucleotide-binding</keyword>
<dbReference type="PIRSF" id="PIRSF038925">
    <property type="entry name" value="AMP-prot_trans"/>
    <property type="match status" value="1"/>
</dbReference>
<dbReference type="PANTHER" id="PTHR13504:SF38">
    <property type="entry name" value="FIDO DOMAIN-CONTAINING PROTEIN"/>
    <property type="match status" value="1"/>
</dbReference>
<evidence type="ECO:0000256" key="3">
    <source>
        <dbReference type="PIRSR" id="PIRSR640198-2"/>
    </source>
</evidence>
<evidence type="ECO:0000256" key="1">
    <source>
        <dbReference type="PIRSR" id="PIRSR038925-1"/>
    </source>
</evidence>
<dbReference type="RefSeq" id="WP_146584107.1">
    <property type="nucleotide sequence ID" value="NZ_SJPO01000001.1"/>
</dbReference>
<sequence length="382" mass="43711">MNIKDFGKLAAGSISEITPFWGGKHCFDPEPLPPAWEFPTELWPLLNEAVAQLMLLEGVGRSLPNPTILLGPMRDREAILSSRMEGTFATPQQLLLYELEPIEASTESDPRNQFREVANYVKALEHADSSSLPTGLLLIRQMHERLLDGVRGENKEPGRFRRQQVAIGSDARFVPPPPERLTDFLDELDAYLAAEDRRFHPLVVCFLIHYQFETIHPFSDGNGRVGRLLLTHMIKQQCSLTMPWLHMSEYFSRDHGGYCNYLYRVSCSGEWQNWIEYCLQGVVRLAGEAVLRCDRLRRLRDEHFERLSKTRGAVRLHGIVEGLYQTPVVTIASLPEAYQVTYPTAKADVEKLVKLEILSEWPDKHPKTYYAPEIFDIAYEGL</sequence>
<dbReference type="OrthoDB" id="9813719at2"/>
<keyword evidence="5" id="KW-0808">Transferase</keyword>
<dbReference type="SUPFAM" id="SSF140931">
    <property type="entry name" value="Fic-like"/>
    <property type="match status" value="1"/>
</dbReference>
<dbReference type="AlphaFoldDB" id="A0A5C5ZG78"/>
<dbReference type="InterPro" id="IPR026287">
    <property type="entry name" value="SoFic-like"/>
</dbReference>
<dbReference type="InterPro" id="IPR025758">
    <property type="entry name" value="Fic/DOC_N"/>
</dbReference>
<dbReference type="GO" id="GO:0005524">
    <property type="term" value="F:ATP binding"/>
    <property type="evidence" value="ECO:0007669"/>
    <property type="project" value="UniProtKB-KW"/>
</dbReference>
<gene>
    <name evidence="5" type="ORF">Pla123a_06880</name>
</gene>
<feature type="binding site" evidence="1">
    <location>
        <position position="216"/>
    </location>
    <ligand>
        <name>ATP</name>
        <dbReference type="ChEBI" id="CHEBI:30616"/>
    </ligand>
</feature>
<dbReference type="Proteomes" id="UP000318478">
    <property type="component" value="Unassembled WGS sequence"/>
</dbReference>
<proteinExistence type="predicted"/>
<accession>A0A5C5ZG78</accession>
<organism evidence="5 6">
    <name type="scientific">Posidoniimonas polymericola</name>
    <dbReference type="NCBI Taxonomy" id="2528002"/>
    <lineage>
        <taxon>Bacteria</taxon>
        <taxon>Pseudomonadati</taxon>
        <taxon>Planctomycetota</taxon>
        <taxon>Planctomycetia</taxon>
        <taxon>Pirellulales</taxon>
        <taxon>Lacipirellulaceae</taxon>
        <taxon>Posidoniimonas</taxon>
    </lineage>
</organism>
<evidence type="ECO:0000256" key="2">
    <source>
        <dbReference type="PIRSR" id="PIRSR640198-1"/>
    </source>
</evidence>
<evidence type="ECO:0000313" key="5">
    <source>
        <dbReference type="EMBL" id="TWT85881.1"/>
    </source>
</evidence>
<comment type="caution">
    <text evidence="5">The sequence shown here is derived from an EMBL/GenBank/DDBJ whole genome shotgun (WGS) entry which is preliminary data.</text>
</comment>
<dbReference type="PROSITE" id="PS51459">
    <property type="entry name" value="FIDO"/>
    <property type="match status" value="1"/>
</dbReference>
<reference evidence="5 6" key="1">
    <citation type="submission" date="2019-02" db="EMBL/GenBank/DDBJ databases">
        <title>Deep-cultivation of Planctomycetes and their phenomic and genomic characterization uncovers novel biology.</title>
        <authorList>
            <person name="Wiegand S."/>
            <person name="Jogler M."/>
            <person name="Boedeker C."/>
            <person name="Pinto D."/>
            <person name="Vollmers J."/>
            <person name="Rivas-Marin E."/>
            <person name="Kohn T."/>
            <person name="Peeters S.H."/>
            <person name="Heuer A."/>
            <person name="Rast P."/>
            <person name="Oberbeckmann S."/>
            <person name="Bunk B."/>
            <person name="Jeske O."/>
            <person name="Meyerdierks A."/>
            <person name="Storesund J.E."/>
            <person name="Kallscheuer N."/>
            <person name="Luecker S."/>
            <person name="Lage O.M."/>
            <person name="Pohl T."/>
            <person name="Merkel B.J."/>
            <person name="Hornburger P."/>
            <person name="Mueller R.-W."/>
            <person name="Bruemmer F."/>
            <person name="Labrenz M."/>
            <person name="Spormann A.M."/>
            <person name="Op Den Camp H."/>
            <person name="Overmann J."/>
            <person name="Amann R."/>
            <person name="Jetten M.S.M."/>
            <person name="Mascher T."/>
            <person name="Medema M.H."/>
            <person name="Devos D.P."/>
            <person name="Kaster A.-K."/>
            <person name="Ovreas L."/>
            <person name="Rohde M."/>
            <person name="Galperin M.Y."/>
            <person name="Jogler C."/>
        </authorList>
    </citation>
    <scope>NUCLEOTIDE SEQUENCE [LARGE SCALE GENOMIC DNA]</scope>
    <source>
        <strain evidence="5 6">Pla123a</strain>
    </source>
</reference>
<dbReference type="Pfam" id="PF13784">
    <property type="entry name" value="Fic_N"/>
    <property type="match status" value="1"/>
</dbReference>
<dbReference type="InterPro" id="IPR040198">
    <property type="entry name" value="Fido_containing"/>
</dbReference>
<feature type="active site" evidence="2">
    <location>
        <position position="216"/>
    </location>
</feature>
<dbReference type="InterPro" id="IPR036597">
    <property type="entry name" value="Fido-like_dom_sf"/>
</dbReference>
<evidence type="ECO:0000259" key="4">
    <source>
        <dbReference type="PROSITE" id="PS51459"/>
    </source>
</evidence>
<feature type="binding site" evidence="1">
    <location>
        <position position="85"/>
    </location>
    <ligand>
        <name>ATP</name>
        <dbReference type="ChEBI" id="CHEBI:30616"/>
    </ligand>
</feature>
<name>A0A5C5ZG78_9BACT</name>
<keyword evidence="5" id="KW-0548">Nucleotidyltransferase</keyword>
<feature type="domain" description="Fido" evidence="4">
    <location>
        <begin position="134"/>
        <end position="280"/>
    </location>
</feature>
<dbReference type="EMBL" id="SJPO01000001">
    <property type="protein sequence ID" value="TWT85881.1"/>
    <property type="molecule type" value="Genomic_DNA"/>
</dbReference>
<protein>
    <submittedName>
        <fullName evidence="5">Adenosine monophosphate-protein transferase SoFic</fullName>
        <ecNumber evidence="5">2.7.7.-</ecNumber>
    </submittedName>
</protein>
<feature type="binding site" evidence="3">
    <location>
        <begin position="220"/>
        <end position="227"/>
    </location>
    <ligand>
        <name>ATP</name>
        <dbReference type="ChEBI" id="CHEBI:30616"/>
    </ligand>
</feature>
<evidence type="ECO:0000313" key="6">
    <source>
        <dbReference type="Proteomes" id="UP000318478"/>
    </source>
</evidence>
<dbReference type="InterPro" id="IPR003812">
    <property type="entry name" value="Fido"/>
</dbReference>
<dbReference type="Pfam" id="PF02661">
    <property type="entry name" value="Fic"/>
    <property type="match status" value="1"/>
</dbReference>
<keyword evidence="6" id="KW-1185">Reference proteome</keyword>